<protein>
    <submittedName>
        <fullName evidence="6">Arylsulfatase A</fullName>
    </submittedName>
</protein>
<sequence length="529" mass="60815">MIRRLILSIGLLATTLSAAPKGPPNIVFFFCDDLAYQAISAYGDDRKLLETPGLDRLAKEGMRFDRCLVTNSICGPMRAVIQTGKYSHLNGFYNNSNSTFDGSQQTFPKLLQKSGYSTAVIGKWHLMSDPQGYDYWHILPGQGIYYNPPMIDNGKEVKHQGYTTDIISDITLEWLKNRDKTKPFMLMTQHKAPHREWAPALRHLGWDKDRVYPEPPTLFDDYAGRSKAVSDHDMGIDRTFTDRDAKLVPPPNMTEEQLAQWNAYYEPRNQKYREANLTGKDLVKWRYQRYMHDYLATVKSVDEAMTKLLDYLDQEGLSENTVVILSSDQGFYLGEHGWFDKRWIFEESLRTPLMVRWPGVTKAGRTDNHIVSLLDMAQTFLDIAGVPQPADMQGHSLVPLFKGEAPAEWRKSLYYHYYEFPVPHRVRPHYGVITDRYKLVHYYTPDVDDWELMDRQADPLEVKSFYNDPAYADTVKELKAELSRLQTEVKETLPPPRFTHGNKAFEGEPEPPAPAKGKGKGKKKKAQAE</sequence>
<proteinExistence type="inferred from homology"/>
<dbReference type="InterPro" id="IPR032506">
    <property type="entry name" value="SGSH_C"/>
</dbReference>
<dbReference type="PANTHER" id="PTHR43108:SF6">
    <property type="entry name" value="N-SULPHOGLUCOSAMINE SULPHOHYDROLASE"/>
    <property type="match status" value="1"/>
</dbReference>
<accession>A0A1T4WIZ0</accession>
<feature type="region of interest" description="Disordered" evidence="3">
    <location>
        <begin position="487"/>
        <end position="529"/>
    </location>
</feature>
<feature type="compositionally biased region" description="Basic residues" evidence="3">
    <location>
        <begin position="517"/>
        <end position="529"/>
    </location>
</feature>
<evidence type="ECO:0000313" key="6">
    <source>
        <dbReference type="EMBL" id="SKA76868.1"/>
    </source>
</evidence>
<dbReference type="InterPro" id="IPR024607">
    <property type="entry name" value="Sulfatase_CS"/>
</dbReference>
<dbReference type="Gene3D" id="3.40.720.10">
    <property type="entry name" value="Alkaline Phosphatase, subunit A"/>
    <property type="match status" value="1"/>
</dbReference>
<dbReference type="InterPro" id="IPR017850">
    <property type="entry name" value="Alkaline_phosphatase_core_sf"/>
</dbReference>
<feature type="domain" description="N-sulphoglucosamine sulphohydrolase C-terminal" evidence="5">
    <location>
        <begin position="334"/>
        <end position="487"/>
    </location>
</feature>
<keyword evidence="4" id="KW-0732">Signal</keyword>
<dbReference type="SUPFAM" id="SSF53649">
    <property type="entry name" value="Alkaline phosphatase-like"/>
    <property type="match status" value="1"/>
</dbReference>
<dbReference type="AlphaFoldDB" id="A0A1T4WIZ0"/>
<evidence type="ECO:0000313" key="7">
    <source>
        <dbReference type="Proteomes" id="UP000190774"/>
    </source>
</evidence>
<keyword evidence="7" id="KW-1185">Reference proteome</keyword>
<dbReference type="EMBL" id="FUYE01000001">
    <property type="protein sequence ID" value="SKA76868.1"/>
    <property type="molecule type" value="Genomic_DNA"/>
</dbReference>
<dbReference type="PROSITE" id="PS00149">
    <property type="entry name" value="SULFATASE_2"/>
    <property type="match status" value="1"/>
</dbReference>
<gene>
    <name evidence="6" type="ORF">SAMN02745166_00260</name>
</gene>
<evidence type="ECO:0000256" key="1">
    <source>
        <dbReference type="ARBA" id="ARBA00008779"/>
    </source>
</evidence>
<feature type="chain" id="PRO_5013069409" evidence="4">
    <location>
        <begin position="19"/>
        <end position="529"/>
    </location>
</feature>
<evidence type="ECO:0000256" key="3">
    <source>
        <dbReference type="SAM" id="MobiDB-lite"/>
    </source>
</evidence>
<dbReference type="OrthoDB" id="9762324at2"/>
<dbReference type="PANTHER" id="PTHR43108">
    <property type="entry name" value="N-ACETYLGLUCOSAMINE-6-SULFATASE FAMILY MEMBER"/>
    <property type="match status" value="1"/>
</dbReference>
<evidence type="ECO:0000259" key="5">
    <source>
        <dbReference type="Pfam" id="PF16347"/>
    </source>
</evidence>
<organism evidence="6 7">
    <name type="scientific">Prosthecobacter debontii</name>
    <dbReference type="NCBI Taxonomy" id="48467"/>
    <lineage>
        <taxon>Bacteria</taxon>
        <taxon>Pseudomonadati</taxon>
        <taxon>Verrucomicrobiota</taxon>
        <taxon>Verrucomicrobiia</taxon>
        <taxon>Verrucomicrobiales</taxon>
        <taxon>Verrucomicrobiaceae</taxon>
        <taxon>Prosthecobacter</taxon>
    </lineage>
</organism>
<evidence type="ECO:0000256" key="4">
    <source>
        <dbReference type="SAM" id="SignalP"/>
    </source>
</evidence>
<dbReference type="Pfam" id="PF16347">
    <property type="entry name" value="SGSH_C"/>
    <property type="match status" value="1"/>
</dbReference>
<keyword evidence="2" id="KW-0378">Hydrolase</keyword>
<comment type="similarity">
    <text evidence="1">Belongs to the sulfatase family.</text>
</comment>
<feature type="signal peptide" evidence="4">
    <location>
        <begin position="1"/>
        <end position="18"/>
    </location>
</feature>
<evidence type="ECO:0000256" key="2">
    <source>
        <dbReference type="ARBA" id="ARBA00022801"/>
    </source>
</evidence>
<name>A0A1T4WIZ0_9BACT</name>
<reference evidence="7" key="1">
    <citation type="submission" date="2017-02" db="EMBL/GenBank/DDBJ databases">
        <authorList>
            <person name="Varghese N."/>
            <person name="Submissions S."/>
        </authorList>
    </citation>
    <scope>NUCLEOTIDE SEQUENCE [LARGE SCALE GENOMIC DNA]</scope>
    <source>
        <strain evidence="7">ATCC 700200</strain>
    </source>
</reference>
<dbReference type="GO" id="GO:0016787">
    <property type="term" value="F:hydrolase activity"/>
    <property type="evidence" value="ECO:0007669"/>
    <property type="project" value="UniProtKB-KW"/>
</dbReference>
<dbReference type="Proteomes" id="UP000190774">
    <property type="component" value="Unassembled WGS sequence"/>
</dbReference>
<dbReference type="RefSeq" id="WP_078811489.1">
    <property type="nucleotide sequence ID" value="NZ_FUYE01000001.1"/>
</dbReference>
<dbReference type="CDD" id="cd16031">
    <property type="entry name" value="G6S_like"/>
    <property type="match status" value="1"/>
</dbReference>